<proteinExistence type="predicted"/>
<dbReference type="AlphaFoldDB" id="A0A2R4WSI5"/>
<dbReference type="Pfam" id="PF06863">
    <property type="entry name" value="DUF1254"/>
    <property type="match status" value="1"/>
</dbReference>
<dbReference type="InterPro" id="IPR010621">
    <property type="entry name" value="DUF1214"/>
</dbReference>
<dbReference type="Pfam" id="PF06742">
    <property type="entry name" value="DUF1214"/>
    <property type="match status" value="1"/>
</dbReference>
<evidence type="ECO:0000313" key="4">
    <source>
        <dbReference type="Proteomes" id="UP000244755"/>
    </source>
</evidence>
<accession>A0A2R4WSI5</accession>
<reference evidence="3 4" key="1">
    <citation type="submission" date="2018-04" db="EMBL/GenBank/DDBJ databases">
        <title>Methylobacterium sp. PR1016A genome.</title>
        <authorList>
            <person name="Park W."/>
        </authorList>
    </citation>
    <scope>NUCLEOTIDE SEQUENCE [LARGE SCALE GENOMIC DNA]</scope>
    <source>
        <strain evidence="3 4">PR1016A</strain>
    </source>
</reference>
<dbReference type="PANTHER" id="PTHR36509">
    <property type="entry name" value="BLL3101 PROTEIN"/>
    <property type="match status" value="1"/>
</dbReference>
<dbReference type="InterPro" id="IPR010679">
    <property type="entry name" value="DUF1254"/>
</dbReference>
<dbReference type="OrthoDB" id="9777345at2"/>
<sequence length="483" mass="51675">MEVTRRIFAAGAATIPFVGPATPAADAQTVAQDAPVIGNQGVADPLEMAVGAYIYGYPLVTMEMTRRVLTNVAAPEGARGAPMGQISNVRRYPDATFRAVTAPNADTLYSLAFVDVGREPYLFGIPEMDGRYFLMPMLSAWTNIFAVPGKRTTGTGPQTYLIVGPGWSGSVPPGATLIQAPTSLIWILGRTYCTGTPDDYAAVHALQDRYRLIPASAAGRPSTPPAGRVDPSIDGKTAVREQVNRMDASTYFNLLAALMKDNPPALADGVPVARMAALGIVPGQPFDAGKLPLAARQAVEQAPPLALARIMEHEKRTGSHVNGWTFTTDGGDYGKDYLQRAFIAAVGLGCNLPQDAVYPMTMVDSAGRRLNGTSNYVMRFAAGDMPPVEGFWSLTMYDADFFFVDNPLNRYTVSPRNSLQANPDGSVDLLIQNESPGAMREANWLPAPKGPFNLMLRTYWPKGALLTGAWAPPAVTRTGGTTL</sequence>
<dbReference type="PANTHER" id="PTHR36509:SF2">
    <property type="entry name" value="BLL3101 PROTEIN"/>
    <property type="match status" value="1"/>
</dbReference>
<dbReference type="InterPro" id="IPR037049">
    <property type="entry name" value="DUF1214_C_sf"/>
</dbReference>
<name>A0A2R4WSI5_9HYPH</name>
<dbReference type="Proteomes" id="UP000244755">
    <property type="component" value="Chromosome 1"/>
</dbReference>
<gene>
    <name evidence="3" type="ORF">DA075_29605</name>
</gene>
<organism evidence="3 4">
    <name type="scientific">Methylobacterium currus</name>
    <dbReference type="NCBI Taxonomy" id="2051553"/>
    <lineage>
        <taxon>Bacteria</taxon>
        <taxon>Pseudomonadati</taxon>
        <taxon>Pseudomonadota</taxon>
        <taxon>Alphaproteobacteria</taxon>
        <taxon>Hyphomicrobiales</taxon>
        <taxon>Methylobacteriaceae</taxon>
        <taxon>Methylobacterium</taxon>
    </lineage>
</organism>
<protein>
    <submittedName>
        <fullName evidence="3">DUF1254 domain-containing protein</fullName>
    </submittedName>
</protein>
<evidence type="ECO:0000259" key="1">
    <source>
        <dbReference type="Pfam" id="PF06742"/>
    </source>
</evidence>
<dbReference type="Gene3D" id="2.60.120.600">
    <property type="entry name" value="Domain of unknown function DUF1214, C-terminal domain"/>
    <property type="match status" value="1"/>
</dbReference>
<evidence type="ECO:0000313" key="3">
    <source>
        <dbReference type="EMBL" id="AWB24505.1"/>
    </source>
</evidence>
<keyword evidence="4" id="KW-1185">Reference proteome</keyword>
<feature type="domain" description="DUF1214" evidence="1">
    <location>
        <begin position="355"/>
        <end position="462"/>
    </location>
</feature>
<dbReference type="EMBL" id="CP028843">
    <property type="protein sequence ID" value="AWB24505.1"/>
    <property type="molecule type" value="Genomic_DNA"/>
</dbReference>
<feature type="domain" description="DUF1254" evidence="2">
    <location>
        <begin position="84"/>
        <end position="214"/>
    </location>
</feature>
<dbReference type="RefSeq" id="WP_099956233.1">
    <property type="nucleotide sequence ID" value="NZ_CP028843.1"/>
</dbReference>
<evidence type="ECO:0000259" key="2">
    <source>
        <dbReference type="Pfam" id="PF06863"/>
    </source>
</evidence>
<dbReference type="InterPro" id="IPR037050">
    <property type="entry name" value="DUF1254_sf"/>
</dbReference>
<dbReference type="Gene3D" id="2.60.40.1610">
    <property type="entry name" value="Domain of unknown function DUF1254"/>
    <property type="match status" value="1"/>
</dbReference>
<dbReference type="KEGG" id="mee:DA075_29605"/>
<dbReference type="SUPFAM" id="SSF160935">
    <property type="entry name" value="VPA0735-like"/>
    <property type="match status" value="1"/>
</dbReference>